<evidence type="ECO:0000313" key="4">
    <source>
        <dbReference type="Proteomes" id="UP001284601"/>
    </source>
</evidence>
<dbReference type="InterPro" id="IPR012338">
    <property type="entry name" value="Beta-lactam/transpept-like"/>
</dbReference>
<proteinExistence type="predicted"/>
<evidence type="ECO:0000259" key="2">
    <source>
        <dbReference type="Pfam" id="PF00144"/>
    </source>
</evidence>
<comment type="caution">
    <text evidence="3">The sequence shown here is derived from an EMBL/GenBank/DDBJ whole genome shotgun (WGS) entry which is preliminary data.</text>
</comment>
<reference evidence="3 4" key="2">
    <citation type="submission" date="2023-10" db="EMBL/GenBank/DDBJ databases">
        <authorList>
            <person name="Han X.F."/>
        </authorList>
    </citation>
    <scope>NUCLEOTIDE SEQUENCE [LARGE SCALE GENOMIC DNA]</scope>
    <source>
        <strain evidence="3 4">KCTC 39840</strain>
    </source>
</reference>
<dbReference type="Pfam" id="PF00144">
    <property type="entry name" value="Beta-lactamase"/>
    <property type="match status" value="1"/>
</dbReference>
<dbReference type="Proteomes" id="UP001284601">
    <property type="component" value="Unassembled WGS sequence"/>
</dbReference>
<organism evidence="3 4">
    <name type="scientific">Conexibacter stalactiti</name>
    <dbReference type="NCBI Taxonomy" id="1940611"/>
    <lineage>
        <taxon>Bacteria</taxon>
        <taxon>Bacillati</taxon>
        <taxon>Actinomycetota</taxon>
        <taxon>Thermoleophilia</taxon>
        <taxon>Solirubrobacterales</taxon>
        <taxon>Conexibacteraceae</taxon>
        <taxon>Conexibacter</taxon>
    </lineage>
</organism>
<dbReference type="GO" id="GO:0016787">
    <property type="term" value="F:hydrolase activity"/>
    <property type="evidence" value="ECO:0007669"/>
    <property type="project" value="UniProtKB-KW"/>
</dbReference>
<dbReference type="InterPro" id="IPR001466">
    <property type="entry name" value="Beta-lactam-related"/>
</dbReference>
<dbReference type="EC" id="3.1.1.103" evidence="3"/>
<sequence>MTQAPGNFDLVLDLIRREVDSGRLPTAVFGVATSQGIQVLEAFGSTGRRPIVTDDTFLLFSASKPLVALTALRLVEQGKLALRTALSEALPQFGVARIGDEVSLWHLLTHTAGIVEATVTPETSVREQLLTAPQMFRAGEYALYCNVAFEGIAALVEFAAGGSFHDHLVNDLNALTGVGGLTYDPTVEVVPVAGLDRVLFDVQRFRDLKHPAGALNARAEDLLSLGSMLLRGDRSLVHPTTLAAMLTPQTAGIPRLLPDPLHIGPGTGQEWGMVWNMRMGSPTLLEQRLYGHGGLSGCQWWMYPDHDACFVLLTGLMNPLDVGVDLDNVHNAFTTCLSPAGALDAPPEEVPA</sequence>
<dbReference type="Gene3D" id="3.40.710.10">
    <property type="entry name" value="DD-peptidase/beta-lactamase superfamily"/>
    <property type="match status" value="1"/>
</dbReference>
<reference evidence="4" key="1">
    <citation type="submission" date="2023-07" db="EMBL/GenBank/DDBJ databases">
        <title>Conexibacter stalactiti sp. nov., isolated from stalactites in a lava cave and emended description of the genus Conexibacter.</title>
        <authorList>
            <person name="Lee S.D."/>
        </authorList>
    </citation>
    <scope>NUCLEOTIDE SEQUENCE [LARGE SCALE GENOMIC DNA]</scope>
    <source>
        <strain evidence="4">KCTC 39840</strain>
    </source>
</reference>
<dbReference type="InterPro" id="IPR050789">
    <property type="entry name" value="Diverse_Enzym_Activities"/>
</dbReference>
<feature type="domain" description="Beta-lactamase-related" evidence="2">
    <location>
        <begin position="13"/>
        <end position="321"/>
    </location>
</feature>
<protein>
    <submittedName>
        <fullName evidence="3">Serine hydrolase domain-containing protein</fullName>
        <ecNumber evidence="3">3.1.1.103</ecNumber>
    </submittedName>
</protein>
<dbReference type="PANTHER" id="PTHR43283:SF11">
    <property type="entry name" value="BETA-LACTAMASE-RELATED DOMAIN-CONTAINING PROTEIN"/>
    <property type="match status" value="1"/>
</dbReference>
<name>A0ABU4HHG8_9ACTN</name>
<keyword evidence="4" id="KW-1185">Reference proteome</keyword>
<dbReference type="PANTHER" id="PTHR43283">
    <property type="entry name" value="BETA-LACTAMASE-RELATED"/>
    <property type="match status" value="1"/>
</dbReference>
<accession>A0ABU4HHG8</accession>
<keyword evidence="1 3" id="KW-0378">Hydrolase</keyword>
<dbReference type="EMBL" id="JAWSTH010000001">
    <property type="protein sequence ID" value="MDW5592751.1"/>
    <property type="molecule type" value="Genomic_DNA"/>
</dbReference>
<dbReference type="RefSeq" id="WP_318595010.1">
    <property type="nucleotide sequence ID" value="NZ_JAWSTH010000001.1"/>
</dbReference>
<evidence type="ECO:0000256" key="1">
    <source>
        <dbReference type="ARBA" id="ARBA00022801"/>
    </source>
</evidence>
<evidence type="ECO:0000313" key="3">
    <source>
        <dbReference type="EMBL" id="MDW5592751.1"/>
    </source>
</evidence>
<dbReference type="SUPFAM" id="SSF56601">
    <property type="entry name" value="beta-lactamase/transpeptidase-like"/>
    <property type="match status" value="1"/>
</dbReference>
<gene>
    <name evidence="3" type="ORF">R7226_00280</name>
</gene>